<feature type="non-terminal residue" evidence="1">
    <location>
        <position position="105"/>
    </location>
</feature>
<evidence type="ECO:0000313" key="2">
    <source>
        <dbReference type="Proteomes" id="UP000054538"/>
    </source>
</evidence>
<reference evidence="1 2" key="1">
    <citation type="submission" date="2014-04" db="EMBL/GenBank/DDBJ databases">
        <authorList>
            <consortium name="DOE Joint Genome Institute"/>
            <person name="Kuo A."/>
            <person name="Kohler A."/>
            <person name="Jargeat P."/>
            <person name="Nagy L.G."/>
            <person name="Floudas D."/>
            <person name="Copeland A."/>
            <person name="Barry K.W."/>
            <person name="Cichocki N."/>
            <person name="Veneault-Fourrey C."/>
            <person name="LaButti K."/>
            <person name="Lindquist E.A."/>
            <person name="Lipzen A."/>
            <person name="Lundell T."/>
            <person name="Morin E."/>
            <person name="Murat C."/>
            <person name="Sun H."/>
            <person name="Tunlid A."/>
            <person name="Henrissat B."/>
            <person name="Grigoriev I.V."/>
            <person name="Hibbett D.S."/>
            <person name="Martin F."/>
            <person name="Nordberg H.P."/>
            <person name="Cantor M.N."/>
            <person name="Hua S.X."/>
        </authorList>
    </citation>
    <scope>NUCLEOTIDE SEQUENCE [LARGE SCALE GENOMIC DNA]</scope>
    <source>
        <strain evidence="1 2">Ve08.2h10</strain>
    </source>
</reference>
<protein>
    <recommendedName>
        <fullName evidence="3">Tc1-like transposase DDE domain-containing protein</fullName>
    </recommendedName>
</protein>
<dbReference type="HOGENOM" id="CLU_033666_12_5_1"/>
<sequence length="105" mass="12493">IDADLYVLNLEDEQQSLNYFNKSPEDILFQQDNDPKHTSRKAKNWFEDHDYEVMYPEPPKGITELWERVEREWENIEAATCQELIQSMPRRVQEVLKAKGGYTSD</sequence>
<dbReference type="STRING" id="930991.A0A0D0DW83"/>
<proteinExistence type="predicted"/>
<dbReference type="InParanoid" id="A0A0D0DW83"/>
<keyword evidence="2" id="KW-1185">Reference proteome</keyword>
<gene>
    <name evidence="1" type="ORF">PAXRUDRAFT_828404</name>
</gene>
<dbReference type="InterPro" id="IPR036397">
    <property type="entry name" value="RNaseH_sf"/>
</dbReference>
<name>A0A0D0DW83_9AGAM</name>
<dbReference type="OrthoDB" id="3242359at2759"/>
<accession>A0A0D0DW83</accession>
<dbReference type="Gene3D" id="3.30.420.10">
    <property type="entry name" value="Ribonuclease H-like superfamily/Ribonuclease H"/>
    <property type="match status" value="1"/>
</dbReference>
<evidence type="ECO:0000313" key="1">
    <source>
        <dbReference type="EMBL" id="KIK94041.1"/>
    </source>
</evidence>
<dbReference type="AlphaFoldDB" id="A0A0D0DW83"/>
<organism evidence="1 2">
    <name type="scientific">Paxillus rubicundulus Ve08.2h10</name>
    <dbReference type="NCBI Taxonomy" id="930991"/>
    <lineage>
        <taxon>Eukaryota</taxon>
        <taxon>Fungi</taxon>
        <taxon>Dikarya</taxon>
        <taxon>Basidiomycota</taxon>
        <taxon>Agaricomycotina</taxon>
        <taxon>Agaricomycetes</taxon>
        <taxon>Agaricomycetidae</taxon>
        <taxon>Boletales</taxon>
        <taxon>Paxilineae</taxon>
        <taxon>Paxillaceae</taxon>
        <taxon>Paxillus</taxon>
    </lineage>
</organism>
<dbReference type="EMBL" id="KN825134">
    <property type="protein sequence ID" value="KIK94041.1"/>
    <property type="molecule type" value="Genomic_DNA"/>
</dbReference>
<dbReference type="Proteomes" id="UP000054538">
    <property type="component" value="Unassembled WGS sequence"/>
</dbReference>
<reference evidence="2" key="2">
    <citation type="submission" date="2015-01" db="EMBL/GenBank/DDBJ databases">
        <title>Evolutionary Origins and Diversification of the Mycorrhizal Mutualists.</title>
        <authorList>
            <consortium name="DOE Joint Genome Institute"/>
            <consortium name="Mycorrhizal Genomics Consortium"/>
            <person name="Kohler A."/>
            <person name="Kuo A."/>
            <person name="Nagy L.G."/>
            <person name="Floudas D."/>
            <person name="Copeland A."/>
            <person name="Barry K.W."/>
            <person name="Cichocki N."/>
            <person name="Veneault-Fourrey C."/>
            <person name="LaButti K."/>
            <person name="Lindquist E.A."/>
            <person name="Lipzen A."/>
            <person name="Lundell T."/>
            <person name="Morin E."/>
            <person name="Murat C."/>
            <person name="Riley R."/>
            <person name="Ohm R."/>
            <person name="Sun H."/>
            <person name="Tunlid A."/>
            <person name="Henrissat B."/>
            <person name="Grigoriev I.V."/>
            <person name="Hibbett D.S."/>
            <person name="Martin F."/>
        </authorList>
    </citation>
    <scope>NUCLEOTIDE SEQUENCE [LARGE SCALE GENOMIC DNA]</scope>
    <source>
        <strain evidence="2">Ve08.2h10</strain>
    </source>
</reference>
<dbReference type="GO" id="GO:0003676">
    <property type="term" value="F:nucleic acid binding"/>
    <property type="evidence" value="ECO:0007669"/>
    <property type="project" value="InterPro"/>
</dbReference>
<evidence type="ECO:0008006" key="3">
    <source>
        <dbReference type="Google" id="ProtNLM"/>
    </source>
</evidence>
<feature type="non-terminal residue" evidence="1">
    <location>
        <position position="1"/>
    </location>
</feature>